<dbReference type="PANTHER" id="PTHR33048:SF47">
    <property type="entry name" value="INTEGRAL MEMBRANE PROTEIN-RELATED"/>
    <property type="match status" value="1"/>
</dbReference>
<proteinExistence type="inferred from homology"/>
<feature type="transmembrane region" description="Helical" evidence="6">
    <location>
        <begin position="6"/>
        <end position="24"/>
    </location>
</feature>
<dbReference type="InterPro" id="IPR049326">
    <property type="entry name" value="Rhodopsin_dom_fungi"/>
</dbReference>
<evidence type="ECO:0000256" key="3">
    <source>
        <dbReference type="ARBA" id="ARBA00022989"/>
    </source>
</evidence>
<dbReference type="PANTHER" id="PTHR33048">
    <property type="entry name" value="PTH11-LIKE INTEGRAL MEMBRANE PROTEIN (AFU_ORTHOLOGUE AFUA_5G11245)"/>
    <property type="match status" value="1"/>
</dbReference>
<dbReference type="RefSeq" id="XP_031020689.1">
    <property type="nucleotide sequence ID" value="XM_031155277.1"/>
</dbReference>
<evidence type="ECO:0000256" key="1">
    <source>
        <dbReference type="ARBA" id="ARBA00004141"/>
    </source>
</evidence>
<evidence type="ECO:0000256" key="2">
    <source>
        <dbReference type="ARBA" id="ARBA00022692"/>
    </source>
</evidence>
<evidence type="ECO:0000256" key="4">
    <source>
        <dbReference type="ARBA" id="ARBA00023136"/>
    </source>
</evidence>
<dbReference type="InterPro" id="IPR052337">
    <property type="entry name" value="SAT4-like"/>
</dbReference>
<gene>
    <name evidence="8" type="ORF">FIESC28_01126</name>
</gene>
<dbReference type="Pfam" id="PF20684">
    <property type="entry name" value="Fung_rhodopsin"/>
    <property type="match status" value="1"/>
</dbReference>
<reference evidence="8 9" key="1">
    <citation type="submission" date="2018-06" db="EMBL/GenBank/DDBJ databases">
        <title>Fusarium incarnatum-equiseti species complex species 28.</title>
        <authorList>
            <person name="Gardiner D.M."/>
        </authorList>
    </citation>
    <scope>NUCLEOTIDE SEQUENCE [LARGE SCALE GENOMIC DNA]</scope>
    <source>
        <strain evidence="8 9">FIESC_28</strain>
    </source>
</reference>
<evidence type="ECO:0000259" key="7">
    <source>
        <dbReference type="Pfam" id="PF20684"/>
    </source>
</evidence>
<keyword evidence="9" id="KW-1185">Reference proteome</keyword>
<dbReference type="OrthoDB" id="5417844at2759"/>
<evidence type="ECO:0000256" key="6">
    <source>
        <dbReference type="SAM" id="Phobius"/>
    </source>
</evidence>
<feature type="transmembrane region" description="Helical" evidence="6">
    <location>
        <begin position="45"/>
        <end position="69"/>
    </location>
</feature>
<feature type="transmembrane region" description="Helical" evidence="6">
    <location>
        <begin position="89"/>
        <end position="114"/>
    </location>
</feature>
<keyword evidence="2 6" id="KW-0812">Transmembrane</keyword>
<accession>A0A366SB10</accession>
<keyword evidence="4 6" id="KW-0472">Membrane</keyword>
<name>A0A366SB10_9HYPO</name>
<organism evidence="8 9">
    <name type="scientific">Fusarium coffeatum</name>
    <dbReference type="NCBI Taxonomy" id="231269"/>
    <lineage>
        <taxon>Eukaryota</taxon>
        <taxon>Fungi</taxon>
        <taxon>Dikarya</taxon>
        <taxon>Ascomycota</taxon>
        <taxon>Pezizomycotina</taxon>
        <taxon>Sordariomycetes</taxon>
        <taxon>Hypocreomycetidae</taxon>
        <taxon>Hypocreales</taxon>
        <taxon>Nectriaceae</taxon>
        <taxon>Fusarium</taxon>
        <taxon>Fusarium incarnatum-equiseti species complex</taxon>
    </lineage>
</organism>
<dbReference type="GO" id="GO:0016020">
    <property type="term" value="C:membrane"/>
    <property type="evidence" value="ECO:0007669"/>
    <property type="project" value="UniProtKB-SubCell"/>
</dbReference>
<comment type="similarity">
    <text evidence="5">Belongs to the SAT4 family.</text>
</comment>
<dbReference type="GeneID" id="41990573"/>
<comment type="caution">
    <text evidence="8">The sequence shown here is derived from an EMBL/GenBank/DDBJ whole genome shotgun (WGS) entry which is preliminary data.</text>
</comment>
<evidence type="ECO:0000313" key="9">
    <source>
        <dbReference type="Proteomes" id="UP000253153"/>
    </source>
</evidence>
<feature type="transmembrane region" description="Helical" evidence="6">
    <location>
        <begin position="126"/>
        <end position="146"/>
    </location>
</feature>
<evidence type="ECO:0000313" key="8">
    <source>
        <dbReference type="EMBL" id="RBR26098.1"/>
    </source>
</evidence>
<protein>
    <recommendedName>
        <fullName evidence="7">Rhodopsin domain-containing protein</fullName>
    </recommendedName>
</protein>
<dbReference type="Proteomes" id="UP000253153">
    <property type="component" value="Unassembled WGS sequence"/>
</dbReference>
<feature type="domain" description="Rhodopsin" evidence="7">
    <location>
        <begin position="25"/>
        <end position="210"/>
    </location>
</feature>
<keyword evidence="3 6" id="KW-1133">Transmembrane helix</keyword>
<sequence length="229" mass="25806">MAGLQPNIWAGVAVPWLAALSSLVMRVCARRMTKMSWWFDDYFSILAFIFATGYCGIMVQWTLHTYLGIKIPDSIPSDEREAILQQARFLAFLNSLCYASSIACSKIAILSLYWRLFSISSIRIPILVMLVMVVIWIILRTFMLTFRCVPVQSLWDYTITDKVCNLDSGQFFLGTITTHFIMDLAILVLPIIEVARLTLPKGQKLAIAALSYSALCMVPDVVSRVRSSS</sequence>
<dbReference type="AlphaFoldDB" id="A0A366SB10"/>
<comment type="subcellular location">
    <subcellularLocation>
        <location evidence="1">Membrane</location>
        <topology evidence="1">Multi-pass membrane protein</topology>
    </subcellularLocation>
</comment>
<evidence type="ECO:0000256" key="5">
    <source>
        <dbReference type="ARBA" id="ARBA00038359"/>
    </source>
</evidence>
<dbReference type="EMBL" id="QKXC01000030">
    <property type="protein sequence ID" value="RBR26098.1"/>
    <property type="molecule type" value="Genomic_DNA"/>
</dbReference>
<feature type="transmembrane region" description="Helical" evidence="6">
    <location>
        <begin position="171"/>
        <end position="192"/>
    </location>
</feature>